<evidence type="ECO:0008006" key="4">
    <source>
        <dbReference type="Google" id="ProtNLM"/>
    </source>
</evidence>
<keyword evidence="1" id="KW-0812">Transmembrane</keyword>
<sequence>MADPSAGRPAYIQRRLVAMTTVVLLVVALTVQVGLDGQVLLAPERSSRTELVVYGVLAALGGVCAAALSRRWRLPGQVRWFGVAVLLGCSVVMSGLLPPHEVLPPDHWSIGLIGWYGLVLLYDLAIGWVCAFLLTHVTAIGLSMVVNGAADELAGMGVTFVSVAGFQVGVALSAQLLRRIAHRAVRTSRAEEERRIREEEAAAAVRNHEQRYADLRRTTIPLLAGLADGRLDPRADTVRRQCAVEAARMRRLLTEGDGAADPLVHELGAIIDVAERHGASVHLSVRGTPGEVPDHVRRALLAPISEALVTVRSQARVTVLHGPEQVRVSARCVAPELPLTPPEQGEVSLVESVMDGQVWLETSWRSR</sequence>
<feature type="transmembrane region" description="Helical" evidence="1">
    <location>
        <begin position="153"/>
        <end position="177"/>
    </location>
</feature>
<keyword evidence="1" id="KW-1133">Transmembrane helix</keyword>
<feature type="transmembrane region" description="Helical" evidence="1">
    <location>
        <begin position="80"/>
        <end position="99"/>
    </location>
</feature>
<feature type="transmembrane region" description="Helical" evidence="1">
    <location>
        <begin position="119"/>
        <end position="146"/>
    </location>
</feature>
<evidence type="ECO:0000256" key="1">
    <source>
        <dbReference type="SAM" id="Phobius"/>
    </source>
</evidence>
<evidence type="ECO:0000313" key="2">
    <source>
        <dbReference type="EMBL" id="MFC4852071.1"/>
    </source>
</evidence>
<reference evidence="3" key="1">
    <citation type="journal article" date="2019" name="Int. J. Syst. Evol. Microbiol.">
        <title>The Global Catalogue of Microorganisms (GCM) 10K type strain sequencing project: providing services to taxonomists for standard genome sequencing and annotation.</title>
        <authorList>
            <consortium name="The Broad Institute Genomics Platform"/>
            <consortium name="The Broad Institute Genome Sequencing Center for Infectious Disease"/>
            <person name="Wu L."/>
            <person name="Ma J."/>
        </authorList>
    </citation>
    <scope>NUCLEOTIDE SEQUENCE [LARGE SCALE GENOMIC DNA]</scope>
    <source>
        <strain evidence="3">ZS-22-S1</strain>
    </source>
</reference>
<name>A0ABV9RUB5_9PSEU</name>
<accession>A0ABV9RUB5</accession>
<organism evidence="2 3">
    <name type="scientific">Actinophytocola glycyrrhizae</name>
    <dbReference type="NCBI Taxonomy" id="2044873"/>
    <lineage>
        <taxon>Bacteria</taxon>
        <taxon>Bacillati</taxon>
        <taxon>Actinomycetota</taxon>
        <taxon>Actinomycetes</taxon>
        <taxon>Pseudonocardiales</taxon>
        <taxon>Pseudonocardiaceae</taxon>
    </lineage>
</organism>
<keyword evidence="1" id="KW-0472">Membrane</keyword>
<dbReference type="EMBL" id="JBHSIS010000002">
    <property type="protein sequence ID" value="MFC4852071.1"/>
    <property type="molecule type" value="Genomic_DNA"/>
</dbReference>
<evidence type="ECO:0000313" key="3">
    <source>
        <dbReference type="Proteomes" id="UP001595859"/>
    </source>
</evidence>
<protein>
    <recommendedName>
        <fullName evidence="4">Signal transduction histidine kinase</fullName>
    </recommendedName>
</protein>
<comment type="caution">
    <text evidence="2">The sequence shown here is derived from an EMBL/GenBank/DDBJ whole genome shotgun (WGS) entry which is preliminary data.</text>
</comment>
<proteinExistence type="predicted"/>
<gene>
    <name evidence="2" type="ORF">ACFPCV_01055</name>
</gene>
<keyword evidence="3" id="KW-1185">Reference proteome</keyword>
<feature type="transmembrane region" description="Helical" evidence="1">
    <location>
        <begin position="16"/>
        <end position="35"/>
    </location>
</feature>
<dbReference type="Proteomes" id="UP001595859">
    <property type="component" value="Unassembled WGS sequence"/>
</dbReference>
<feature type="transmembrane region" description="Helical" evidence="1">
    <location>
        <begin position="51"/>
        <end position="68"/>
    </location>
</feature>
<dbReference type="RefSeq" id="WP_378053445.1">
    <property type="nucleotide sequence ID" value="NZ_JBHSIS010000002.1"/>
</dbReference>